<dbReference type="EMBL" id="JBGFUD010004313">
    <property type="protein sequence ID" value="MFH4979532.1"/>
    <property type="molecule type" value="Genomic_DNA"/>
</dbReference>
<evidence type="ECO:0000256" key="1">
    <source>
        <dbReference type="SAM" id="MobiDB-lite"/>
    </source>
</evidence>
<dbReference type="Proteomes" id="UP001608902">
    <property type="component" value="Unassembled WGS sequence"/>
</dbReference>
<accession>A0ABD6ES69</accession>
<gene>
    <name evidence="2" type="ORF">AB6A40_006241</name>
</gene>
<sequence length="194" mass="22297">MTLLICHNPFQQAKSRKQSLLLFDSTKRRRISEVPRSVGISLHHPPKKQSSSPLPGTSRLHRIYDRDHLYSRSWNPERYDYIETPPSRDSDAPPLIQTDDDGGDHFRKFNNEMLQAFGPYSVEHPQMPTQFSRGATVAQHRSLRGGTVFRQMRSSEDNAQSRRISFVTHQWRSEALGKEARLSTPALRDSTIEG</sequence>
<evidence type="ECO:0000313" key="2">
    <source>
        <dbReference type="EMBL" id="MFH4979532.1"/>
    </source>
</evidence>
<feature type="region of interest" description="Disordered" evidence="1">
    <location>
        <begin position="34"/>
        <end position="59"/>
    </location>
</feature>
<comment type="caution">
    <text evidence="2">The sequence shown here is derived from an EMBL/GenBank/DDBJ whole genome shotgun (WGS) entry which is preliminary data.</text>
</comment>
<evidence type="ECO:0000313" key="3">
    <source>
        <dbReference type="Proteomes" id="UP001608902"/>
    </source>
</evidence>
<reference evidence="2 3" key="1">
    <citation type="submission" date="2024-08" db="EMBL/GenBank/DDBJ databases">
        <title>Gnathostoma spinigerum genome.</title>
        <authorList>
            <person name="Gonzalez-Bertolin B."/>
            <person name="Monzon S."/>
            <person name="Zaballos A."/>
            <person name="Jimenez P."/>
            <person name="Dekumyoy P."/>
            <person name="Varona S."/>
            <person name="Cuesta I."/>
            <person name="Sumanam S."/>
            <person name="Adisakwattana P."/>
            <person name="Gasser R.B."/>
            <person name="Hernandez-Gonzalez A."/>
            <person name="Young N.D."/>
            <person name="Perteguer M.J."/>
        </authorList>
    </citation>
    <scope>NUCLEOTIDE SEQUENCE [LARGE SCALE GENOMIC DNA]</scope>
    <source>
        <strain evidence="2">AL3</strain>
        <tissue evidence="2">Liver</tissue>
    </source>
</reference>
<organism evidence="2 3">
    <name type="scientific">Gnathostoma spinigerum</name>
    <dbReference type="NCBI Taxonomy" id="75299"/>
    <lineage>
        <taxon>Eukaryota</taxon>
        <taxon>Metazoa</taxon>
        <taxon>Ecdysozoa</taxon>
        <taxon>Nematoda</taxon>
        <taxon>Chromadorea</taxon>
        <taxon>Rhabditida</taxon>
        <taxon>Spirurina</taxon>
        <taxon>Gnathostomatomorpha</taxon>
        <taxon>Gnathostomatoidea</taxon>
        <taxon>Gnathostomatidae</taxon>
        <taxon>Gnathostoma</taxon>
    </lineage>
</organism>
<dbReference type="AlphaFoldDB" id="A0ABD6ES69"/>
<keyword evidence="3" id="KW-1185">Reference proteome</keyword>
<name>A0ABD6ES69_9BILA</name>
<proteinExistence type="predicted"/>
<protein>
    <submittedName>
        <fullName evidence="2">Uncharacterized protein</fullName>
    </submittedName>
</protein>